<keyword evidence="3" id="KW-0597">Phosphoprotein</keyword>
<dbReference type="GO" id="GO:0046983">
    <property type="term" value="F:protein dimerization activity"/>
    <property type="evidence" value="ECO:0007669"/>
    <property type="project" value="InterPro"/>
</dbReference>
<dbReference type="Proteomes" id="UP001321804">
    <property type="component" value="Chromosome"/>
</dbReference>
<accession>A0AAU9CPW6</accession>
<dbReference type="EC" id="2.7.13.3" evidence="2"/>
<dbReference type="Pfam" id="PF07730">
    <property type="entry name" value="HisKA_3"/>
    <property type="match status" value="1"/>
</dbReference>
<evidence type="ECO:0000256" key="3">
    <source>
        <dbReference type="ARBA" id="ARBA00022553"/>
    </source>
</evidence>
<dbReference type="CDD" id="cd16917">
    <property type="entry name" value="HATPase_UhpB-NarQ-NarX-like"/>
    <property type="match status" value="1"/>
</dbReference>
<evidence type="ECO:0000313" key="10">
    <source>
        <dbReference type="EMBL" id="BDR55987.1"/>
    </source>
</evidence>
<dbReference type="GO" id="GO:0005524">
    <property type="term" value="F:ATP binding"/>
    <property type="evidence" value="ECO:0007669"/>
    <property type="project" value="UniProtKB-KW"/>
</dbReference>
<dbReference type="AlphaFoldDB" id="A0AAU9CPW6"/>
<comment type="catalytic activity">
    <reaction evidence="1">
        <text>ATP + protein L-histidine = ADP + protein N-phospho-L-histidine.</text>
        <dbReference type="EC" id="2.7.13.3"/>
    </reaction>
</comment>
<dbReference type="InterPro" id="IPR011712">
    <property type="entry name" value="Sig_transdc_His_kin_sub3_dim/P"/>
</dbReference>
<dbReference type="InterPro" id="IPR050482">
    <property type="entry name" value="Sensor_HK_TwoCompSys"/>
</dbReference>
<evidence type="ECO:0000256" key="4">
    <source>
        <dbReference type="ARBA" id="ARBA00022679"/>
    </source>
</evidence>
<gene>
    <name evidence="10" type="ORF">KIMC2_05490</name>
</gene>
<keyword evidence="8" id="KW-0902">Two-component regulatory system</keyword>
<evidence type="ECO:0000256" key="5">
    <source>
        <dbReference type="ARBA" id="ARBA00022741"/>
    </source>
</evidence>
<keyword evidence="6" id="KW-0418">Kinase</keyword>
<proteinExistence type="predicted"/>
<evidence type="ECO:0000256" key="2">
    <source>
        <dbReference type="ARBA" id="ARBA00012438"/>
    </source>
</evidence>
<evidence type="ECO:0000313" key="11">
    <source>
        <dbReference type="Proteomes" id="UP001321804"/>
    </source>
</evidence>
<evidence type="ECO:0000256" key="1">
    <source>
        <dbReference type="ARBA" id="ARBA00000085"/>
    </source>
</evidence>
<sequence length="264" mass="29843">MISLNWLKILVALGCLLAIYFSQQDRDLFKIQQKVYTLQDDSFEQLAKLQEQNLLLKLNGQTKLKLQVAQERNRIARDIHDNVGHLLSSSIIQLGAIQIVNHDSKIERPLTELNTTINQAMNSIRNSVQGIQEKSLTLTQALKPILANFTFCTLEVEGEIFQNLPDEKSQVIVMTIKEALTNVIKHSDASKVIVIFRELPAFYQVQIKDNGTQENGFSQGMGLTSMKQRAEEISGQLHLHQSSEGFIITLILPRKDQNAENSFS</sequence>
<dbReference type="PANTHER" id="PTHR24421">
    <property type="entry name" value="NITRATE/NITRITE SENSOR PROTEIN NARX-RELATED"/>
    <property type="match status" value="1"/>
</dbReference>
<dbReference type="Gene3D" id="3.30.565.10">
    <property type="entry name" value="Histidine kinase-like ATPase, C-terminal domain"/>
    <property type="match status" value="1"/>
</dbReference>
<reference evidence="10 11" key="1">
    <citation type="journal article" date="2023" name="Microbiol. Spectr.">
        <title>Symbiosis of Carpenter Bees with Uncharacterized Lactic Acid Bacteria Showing NAD Auxotrophy.</title>
        <authorList>
            <person name="Kawasaki S."/>
            <person name="Ozawa K."/>
            <person name="Mori T."/>
            <person name="Yamamoto A."/>
            <person name="Ito M."/>
            <person name="Ohkuma M."/>
            <person name="Sakamoto M."/>
            <person name="Matsutani M."/>
        </authorList>
    </citation>
    <scope>NUCLEOTIDE SEQUENCE [LARGE SCALE GENOMIC DNA]</scope>
    <source>
        <strain evidence="10 11">KimC2</strain>
    </source>
</reference>
<evidence type="ECO:0000256" key="6">
    <source>
        <dbReference type="ARBA" id="ARBA00022777"/>
    </source>
</evidence>
<evidence type="ECO:0000259" key="9">
    <source>
        <dbReference type="Pfam" id="PF07730"/>
    </source>
</evidence>
<dbReference type="SUPFAM" id="SSF55874">
    <property type="entry name" value="ATPase domain of HSP90 chaperone/DNA topoisomerase II/histidine kinase"/>
    <property type="match status" value="1"/>
</dbReference>
<keyword evidence="7" id="KW-0067">ATP-binding</keyword>
<protein>
    <recommendedName>
        <fullName evidence="2">histidine kinase</fullName>
        <ecNumber evidence="2">2.7.13.3</ecNumber>
    </recommendedName>
</protein>
<dbReference type="GO" id="GO:0000155">
    <property type="term" value="F:phosphorelay sensor kinase activity"/>
    <property type="evidence" value="ECO:0007669"/>
    <property type="project" value="InterPro"/>
</dbReference>
<dbReference type="Gene3D" id="1.20.5.1930">
    <property type="match status" value="1"/>
</dbReference>
<keyword evidence="4" id="KW-0808">Transferase</keyword>
<dbReference type="KEGG" id="xak:KIMC2_05490"/>
<keyword evidence="11" id="KW-1185">Reference proteome</keyword>
<evidence type="ECO:0000256" key="8">
    <source>
        <dbReference type="ARBA" id="ARBA00023012"/>
    </source>
</evidence>
<feature type="domain" description="Signal transduction histidine kinase subgroup 3 dimerisation and phosphoacceptor" evidence="9">
    <location>
        <begin position="71"/>
        <end position="135"/>
    </location>
</feature>
<evidence type="ECO:0000256" key="7">
    <source>
        <dbReference type="ARBA" id="ARBA00022840"/>
    </source>
</evidence>
<dbReference type="EMBL" id="AP026801">
    <property type="protein sequence ID" value="BDR55987.1"/>
    <property type="molecule type" value="Genomic_DNA"/>
</dbReference>
<dbReference type="PANTHER" id="PTHR24421:SF10">
    <property type="entry name" value="NITRATE_NITRITE SENSOR PROTEIN NARQ"/>
    <property type="match status" value="1"/>
</dbReference>
<organism evidence="10 11">
    <name type="scientific">Xylocopilactobacillus apis</name>
    <dbReference type="NCBI Taxonomy" id="2932183"/>
    <lineage>
        <taxon>Bacteria</taxon>
        <taxon>Bacillati</taxon>
        <taxon>Bacillota</taxon>
        <taxon>Bacilli</taxon>
        <taxon>Lactobacillales</taxon>
        <taxon>Lactobacillaceae</taxon>
        <taxon>Xylocopilactobacillus</taxon>
    </lineage>
</organism>
<name>A0AAU9CPW6_9LACO</name>
<keyword evidence="5" id="KW-0547">Nucleotide-binding</keyword>
<dbReference type="InterPro" id="IPR036890">
    <property type="entry name" value="HATPase_C_sf"/>
</dbReference>
<dbReference type="GO" id="GO:0016020">
    <property type="term" value="C:membrane"/>
    <property type="evidence" value="ECO:0007669"/>
    <property type="project" value="InterPro"/>
</dbReference>